<dbReference type="EMBL" id="CP098023">
    <property type="protein sequence ID" value="WKD49030.1"/>
    <property type="molecule type" value="Genomic_DNA"/>
</dbReference>
<sequence length="456" mass="51428">MDNKISAITPPFPEVWGIKTIDARGATLIPGLHDHHIHLSAYASSLGSLHCGAPVLETRRQLIDHLAHYEKQHPGEWLRGYAYHPYLIGDIDRDWLDQHIPDNPVRIQHRSGRLWILNSLALRQLGLIEQTKAALPPTIPKGAEIIQGRYTGRLYEEDAWLSTQLGQKMPGLRRASDTLASFGVTGITDCSPRNSTKEFDYFQHAQDTGMLRQSVRMMGCSNLNQAVDNPRLQTAELKIHLLESRLPDFDDICQQVRICRQQNRRVAIHCVSRTELVFALAILGECGVLTGDRLEHAGVAPPELMHRITALNLAVVTQPHFLWEQGDRYLAEVEREDRPWLYLGQSFLRAGVPLAAGSDAPFGSADPWVSMNSAVRRQSRSGLVMGSQDRLTPEQALDLFISCAQFPGRRYRQIEIGEQADLCLLDAPWQIVRNDLNSRHCRLTVSNGQIIYQKDR</sequence>
<organism evidence="2 3">
    <name type="scientific">Microbulbifer spongiae</name>
    <dbReference type="NCBI Taxonomy" id="2944933"/>
    <lineage>
        <taxon>Bacteria</taxon>
        <taxon>Pseudomonadati</taxon>
        <taxon>Pseudomonadota</taxon>
        <taxon>Gammaproteobacteria</taxon>
        <taxon>Cellvibrionales</taxon>
        <taxon>Microbulbiferaceae</taxon>
        <taxon>Microbulbifer</taxon>
    </lineage>
</organism>
<evidence type="ECO:0000259" key="1">
    <source>
        <dbReference type="Pfam" id="PF07969"/>
    </source>
</evidence>
<dbReference type="InterPro" id="IPR011059">
    <property type="entry name" value="Metal-dep_hydrolase_composite"/>
</dbReference>
<feature type="domain" description="Amidohydrolase 3" evidence="1">
    <location>
        <begin position="19"/>
        <end position="452"/>
    </location>
</feature>
<dbReference type="RefSeq" id="WP_301414816.1">
    <property type="nucleotide sequence ID" value="NZ_CP098023.1"/>
</dbReference>
<dbReference type="Pfam" id="PF07969">
    <property type="entry name" value="Amidohydro_3"/>
    <property type="match status" value="1"/>
</dbReference>
<dbReference type="PANTHER" id="PTHR22642">
    <property type="entry name" value="IMIDAZOLONEPROPIONASE"/>
    <property type="match status" value="1"/>
</dbReference>
<dbReference type="PANTHER" id="PTHR22642:SF2">
    <property type="entry name" value="PROTEIN LONG AFTER FAR-RED 3"/>
    <property type="match status" value="1"/>
</dbReference>
<evidence type="ECO:0000313" key="2">
    <source>
        <dbReference type="EMBL" id="WKD49030.1"/>
    </source>
</evidence>
<protein>
    <submittedName>
        <fullName evidence="2">Amidohydrolase family protein</fullName>
    </submittedName>
</protein>
<proteinExistence type="predicted"/>
<dbReference type="Gene3D" id="3.20.20.140">
    <property type="entry name" value="Metal-dependent hydrolases"/>
    <property type="match status" value="2"/>
</dbReference>
<reference evidence="2 3" key="1">
    <citation type="submission" date="2022-05" db="EMBL/GenBank/DDBJ databases">
        <title>Microbulbifer sp. nov., isolated from sponge.</title>
        <authorList>
            <person name="Gao L."/>
        </authorList>
    </citation>
    <scope>NUCLEOTIDE SEQUENCE [LARGE SCALE GENOMIC DNA]</scope>
    <source>
        <strain evidence="2 3">MI-G</strain>
    </source>
</reference>
<gene>
    <name evidence="2" type="ORF">M8T91_14165</name>
</gene>
<evidence type="ECO:0000313" key="3">
    <source>
        <dbReference type="Proteomes" id="UP001321520"/>
    </source>
</evidence>
<dbReference type="Gene3D" id="3.10.310.70">
    <property type="match status" value="1"/>
</dbReference>
<dbReference type="SUPFAM" id="SSF51338">
    <property type="entry name" value="Composite domain of metallo-dependent hydrolases"/>
    <property type="match status" value="1"/>
</dbReference>
<dbReference type="InterPro" id="IPR032466">
    <property type="entry name" value="Metal_Hydrolase"/>
</dbReference>
<name>A0ABY9E9A9_9GAMM</name>
<keyword evidence="3" id="KW-1185">Reference proteome</keyword>
<dbReference type="SUPFAM" id="SSF51556">
    <property type="entry name" value="Metallo-dependent hydrolases"/>
    <property type="match status" value="1"/>
</dbReference>
<dbReference type="Proteomes" id="UP001321520">
    <property type="component" value="Chromosome"/>
</dbReference>
<accession>A0ABY9E9A9</accession>
<dbReference type="InterPro" id="IPR013108">
    <property type="entry name" value="Amidohydro_3"/>
</dbReference>
<dbReference type="Gene3D" id="2.30.40.10">
    <property type="entry name" value="Urease, subunit C, domain 1"/>
    <property type="match status" value="1"/>
</dbReference>